<reference evidence="1 3" key="1">
    <citation type="submission" date="2017-11" db="EMBL/GenBank/DDBJ databases">
        <title>The genome of Rhizophagus clarus HR1 reveals common genetic basis of auxotrophy among arbuscular mycorrhizal fungi.</title>
        <authorList>
            <person name="Kobayashi Y."/>
        </authorList>
    </citation>
    <scope>NUCLEOTIDE SEQUENCE [LARGE SCALE GENOMIC DNA]</scope>
    <source>
        <strain evidence="1 3">HR1</strain>
    </source>
</reference>
<dbReference type="OrthoDB" id="2413144at2759"/>
<evidence type="ECO:0000313" key="1">
    <source>
        <dbReference type="EMBL" id="GBC07323.1"/>
    </source>
</evidence>
<dbReference type="Proteomes" id="UP000247702">
    <property type="component" value="Unassembled WGS sequence"/>
</dbReference>
<dbReference type="EMBL" id="BLAL01000044">
    <property type="protein sequence ID" value="GES79704.1"/>
    <property type="molecule type" value="Genomic_DNA"/>
</dbReference>
<accession>A0A2Z6S312</accession>
<comment type="caution">
    <text evidence="1">The sequence shown here is derived from an EMBL/GenBank/DDBJ whole genome shotgun (WGS) entry which is preliminary data.</text>
</comment>
<evidence type="ECO:0000313" key="2">
    <source>
        <dbReference type="EMBL" id="GES79704.1"/>
    </source>
</evidence>
<dbReference type="Proteomes" id="UP000615446">
    <property type="component" value="Unassembled WGS sequence"/>
</dbReference>
<organism evidence="1 3">
    <name type="scientific">Rhizophagus clarus</name>
    <dbReference type="NCBI Taxonomy" id="94130"/>
    <lineage>
        <taxon>Eukaryota</taxon>
        <taxon>Fungi</taxon>
        <taxon>Fungi incertae sedis</taxon>
        <taxon>Mucoromycota</taxon>
        <taxon>Glomeromycotina</taxon>
        <taxon>Glomeromycetes</taxon>
        <taxon>Glomerales</taxon>
        <taxon>Glomeraceae</taxon>
        <taxon>Rhizophagus</taxon>
    </lineage>
</organism>
<dbReference type="EMBL" id="BEXD01004137">
    <property type="protein sequence ID" value="GBC07323.1"/>
    <property type="molecule type" value="Genomic_DNA"/>
</dbReference>
<protein>
    <submittedName>
        <fullName evidence="1">Uncharacterized protein</fullName>
    </submittedName>
</protein>
<keyword evidence="3" id="KW-1185">Reference proteome</keyword>
<reference evidence="2" key="2">
    <citation type="submission" date="2019-10" db="EMBL/GenBank/DDBJ databases">
        <title>Conservation and host-specific expression of non-tandemly repeated heterogenous ribosome RNA gene in arbuscular mycorrhizal fungi.</title>
        <authorList>
            <person name="Maeda T."/>
            <person name="Kobayashi Y."/>
            <person name="Nakagawa T."/>
            <person name="Ezawa T."/>
            <person name="Yamaguchi K."/>
            <person name="Bino T."/>
            <person name="Nishimoto Y."/>
            <person name="Shigenobu S."/>
            <person name="Kawaguchi M."/>
        </authorList>
    </citation>
    <scope>NUCLEOTIDE SEQUENCE</scope>
    <source>
        <strain evidence="2">HR1</strain>
    </source>
</reference>
<proteinExistence type="predicted"/>
<name>A0A2Z6S312_9GLOM</name>
<dbReference type="AlphaFoldDB" id="A0A2Z6S312"/>
<evidence type="ECO:0000313" key="3">
    <source>
        <dbReference type="Proteomes" id="UP000247702"/>
    </source>
</evidence>
<gene>
    <name evidence="2" type="ORF">RCL2_000700500</name>
    <name evidence="1" type="ORF">RclHR1_00740006</name>
</gene>
<sequence>MDAVDFLYIDDSLKGSKGLTDDEIVSIVKSKNKKPETDPNEGSLEVISTKEALGCLDDLVLFFKYSSNIFINPDELNILKKLRR</sequence>